<comment type="caution">
    <text evidence="1">The sequence shown here is derived from an EMBL/GenBank/DDBJ whole genome shotgun (WGS) entry which is preliminary data.</text>
</comment>
<gene>
    <name evidence="1" type="ORF">PanWU01x14_031210</name>
</gene>
<evidence type="ECO:0000313" key="1">
    <source>
        <dbReference type="EMBL" id="PON76801.1"/>
    </source>
</evidence>
<protein>
    <submittedName>
        <fullName evidence="1">Uncharacterized protein</fullName>
    </submittedName>
</protein>
<proteinExistence type="predicted"/>
<dbReference type="AlphaFoldDB" id="A0A2P5DU40"/>
<name>A0A2P5DU40_PARAD</name>
<sequence>MRHFFRLHGRNWTAIFRGSSRIASQPISLSLPDGMRPEFEAEGGAVGMHGFAKRKAKDAGAPAHGHELRERNNVILVSHAMSENIVSYVRQTHVIMFALRFVVVLSPANIIRTFSLNDIFFNLSKLKNGFNRKPQIFKLPCYSERKGTRY</sequence>
<reference evidence="2" key="1">
    <citation type="submission" date="2016-06" db="EMBL/GenBank/DDBJ databases">
        <title>Parallel loss of symbiosis genes in relatives of nitrogen-fixing non-legume Parasponia.</title>
        <authorList>
            <person name="Van Velzen R."/>
            <person name="Holmer R."/>
            <person name="Bu F."/>
            <person name="Rutten L."/>
            <person name="Van Zeijl A."/>
            <person name="Liu W."/>
            <person name="Santuari L."/>
            <person name="Cao Q."/>
            <person name="Sharma T."/>
            <person name="Shen D."/>
            <person name="Roswanjaya Y."/>
            <person name="Wardhani T."/>
            <person name="Kalhor M.S."/>
            <person name="Jansen J."/>
            <person name="Van den Hoogen J."/>
            <person name="Gungor B."/>
            <person name="Hartog M."/>
            <person name="Hontelez J."/>
            <person name="Verver J."/>
            <person name="Yang W.-C."/>
            <person name="Schijlen E."/>
            <person name="Repin R."/>
            <person name="Schilthuizen M."/>
            <person name="Schranz E."/>
            <person name="Heidstra R."/>
            <person name="Miyata K."/>
            <person name="Fedorova E."/>
            <person name="Kohlen W."/>
            <person name="Bisseling T."/>
            <person name="Smit S."/>
            <person name="Geurts R."/>
        </authorList>
    </citation>
    <scope>NUCLEOTIDE SEQUENCE [LARGE SCALE GENOMIC DNA]</scope>
    <source>
        <strain evidence="2">cv. WU1-14</strain>
    </source>
</reference>
<organism evidence="1 2">
    <name type="scientific">Parasponia andersonii</name>
    <name type="common">Sponia andersonii</name>
    <dbReference type="NCBI Taxonomy" id="3476"/>
    <lineage>
        <taxon>Eukaryota</taxon>
        <taxon>Viridiplantae</taxon>
        <taxon>Streptophyta</taxon>
        <taxon>Embryophyta</taxon>
        <taxon>Tracheophyta</taxon>
        <taxon>Spermatophyta</taxon>
        <taxon>Magnoliopsida</taxon>
        <taxon>eudicotyledons</taxon>
        <taxon>Gunneridae</taxon>
        <taxon>Pentapetalae</taxon>
        <taxon>rosids</taxon>
        <taxon>fabids</taxon>
        <taxon>Rosales</taxon>
        <taxon>Cannabaceae</taxon>
        <taxon>Parasponia</taxon>
    </lineage>
</organism>
<accession>A0A2P5DU40</accession>
<dbReference type="EMBL" id="JXTB01000016">
    <property type="protein sequence ID" value="PON76801.1"/>
    <property type="molecule type" value="Genomic_DNA"/>
</dbReference>
<keyword evidence="2" id="KW-1185">Reference proteome</keyword>
<evidence type="ECO:0000313" key="2">
    <source>
        <dbReference type="Proteomes" id="UP000237105"/>
    </source>
</evidence>
<dbReference type="Proteomes" id="UP000237105">
    <property type="component" value="Unassembled WGS sequence"/>
</dbReference>